<name>A0A8B6M8I6_METTU</name>
<sequence length="873" mass="98441">MSDLKQIHFALDRLFRDDGKRIVFWNDPDGEFLDSLPNVRLDDVTILRLDEVGALETKIRLEREEPEGKFLLYSPAEEPDYEDDWLLDIRLYSGSFRADRASILSQELGLLNQHLRTHLAERRKFFDAKDRLQKLKNLVAPNDTVADIDRKMIAVVSKADQPEPFNLVQTIFHAWMEAGEDVDLDDPPAVWGLIEKFDLDVPFWKLAKSKFGYEEDSPTLKKLLLRLMVTDFAHYLKGDAVPQALRGLLLPHGGWSNAVVCLAQWRDSNSRGASYDHLSALAAAILKIEDHLPGLEIDQLVDVMTFLAVEKRIASSLRERVQTTADAINADDVRAIATRRQTGHWASPMAAGSEEVPRRALHDVYDALIAAADFYAMRNLHKGGFDYLDAAAMYRAYETDLYRFDQLYRRFCEAADGAEEKSWDIVKPMRAEIEAHYGNGYLTPLALAWGRFLDPKDGLLAHWRIDKVSNQHQFYDRYVRPWLEESESRRAFVIISDAFRYEAAQELTAELNGKYRFDATLSSQLGVLPSYTTLGMASLLPHKKLAYRGSDVLVDGRSSVAGERDGILQSVGGMACKAGDLLAMKRDEGRALIKDKRVVYIYHDTVDAIGDDSKTEADTFMAVRKAINELASLVGYVVNKLNGSRIVITADHGFLFTESPRVETDKSKLKEKPEGTILAKKRYLLGKNLPESDAAWRGKVSMTAGAETDMEFWIPKGANLFHFVGGARFSHGGAMPQEIVVPVVTVKEVEGKSAQGTKTRAVSVHVLGNNHRITTASHRFQLLQMEPVADRLKAVTLKIAVYEGDEPVTAIETVKFDSASGNLDERKKWVNLVLKERHYDKKTPYRLVLRDAETEVEQQSVDVIIDRAFTDDF</sequence>
<dbReference type="Proteomes" id="UP000485880">
    <property type="component" value="Unassembled WGS sequence"/>
</dbReference>
<evidence type="ECO:0008006" key="3">
    <source>
        <dbReference type="Google" id="ProtNLM"/>
    </source>
</evidence>
<dbReference type="RefSeq" id="WP_174513073.1">
    <property type="nucleotide sequence ID" value="NZ_CABFMQ020000090.1"/>
</dbReference>
<gene>
    <name evidence="1" type="ORF">MPC4_320012</name>
</gene>
<dbReference type="Pfam" id="PF08665">
    <property type="entry name" value="PglZ"/>
    <property type="match status" value="1"/>
</dbReference>
<reference evidence="1 2" key="1">
    <citation type="submission" date="2019-05" db="EMBL/GenBank/DDBJ databases">
        <authorList>
            <person name="Farhan Ul Haque M."/>
        </authorList>
    </citation>
    <scope>NUCLEOTIDE SEQUENCE [LARGE SCALE GENOMIC DNA]</scope>
    <source>
        <strain evidence="1">2</strain>
    </source>
</reference>
<evidence type="ECO:0000313" key="2">
    <source>
        <dbReference type="Proteomes" id="UP000485880"/>
    </source>
</evidence>
<organism evidence="1 2">
    <name type="scientific">Methylocella tundrae</name>
    <dbReference type="NCBI Taxonomy" id="227605"/>
    <lineage>
        <taxon>Bacteria</taxon>
        <taxon>Pseudomonadati</taxon>
        <taxon>Pseudomonadota</taxon>
        <taxon>Alphaproteobacteria</taxon>
        <taxon>Hyphomicrobiales</taxon>
        <taxon>Beijerinckiaceae</taxon>
        <taxon>Methylocella</taxon>
    </lineage>
</organism>
<dbReference type="InterPro" id="IPR017850">
    <property type="entry name" value="Alkaline_phosphatase_core_sf"/>
</dbReference>
<protein>
    <recommendedName>
        <fullName evidence="3">PglZ domain-containing protein</fullName>
    </recommendedName>
</protein>
<dbReference type="AlphaFoldDB" id="A0A8B6M8I6"/>
<dbReference type="NCBIfam" id="TIGR02687">
    <property type="entry name" value="BREX-1 system phosphatase PglZ type A"/>
    <property type="match status" value="1"/>
</dbReference>
<evidence type="ECO:0000313" key="1">
    <source>
        <dbReference type="EMBL" id="VTZ51180.1"/>
    </source>
</evidence>
<comment type="caution">
    <text evidence="1">The sequence shown here is derived from an EMBL/GenBank/DDBJ whole genome shotgun (WGS) entry which is preliminary data.</text>
</comment>
<dbReference type="InterPro" id="IPR014060">
    <property type="entry name" value="PglZ"/>
</dbReference>
<keyword evidence="2" id="KW-1185">Reference proteome</keyword>
<proteinExistence type="predicted"/>
<accession>A0A8B6M8I6</accession>
<dbReference type="EMBL" id="CABFMQ020000090">
    <property type="protein sequence ID" value="VTZ51180.1"/>
    <property type="molecule type" value="Genomic_DNA"/>
</dbReference>
<dbReference type="SUPFAM" id="SSF53649">
    <property type="entry name" value="Alkaline phosphatase-like"/>
    <property type="match status" value="1"/>
</dbReference>